<keyword evidence="1" id="KW-0732">Signal</keyword>
<evidence type="ECO:0000256" key="1">
    <source>
        <dbReference type="SAM" id="SignalP"/>
    </source>
</evidence>
<accession>A0A0E4CKZ8</accession>
<proteinExistence type="predicted"/>
<reference evidence="2 3" key="1">
    <citation type="submission" date="2015-03" db="EMBL/GenBank/DDBJ databases">
        <authorList>
            <person name="Urmite Genomes"/>
        </authorList>
    </citation>
    <scope>NUCLEOTIDE SEQUENCE [LARGE SCALE GENOMIC DNA]</scope>
    <source>
        <strain evidence="2 3">CSUR P1491</strain>
    </source>
</reference>
<dbReference type="Proteomes" id="UP000199251">
    <property type="component" value="Unassembled WGS sequence"/>
</dbReference>
<gene>
    <name evidence="2" type="ORF">BN1232_00186</name>
</gene>
<evidence type="ECO:0000313" key="3">
    <source>
        <dbReference type="Proteomes" id="UP000199251"/>
    </source>
</evidence>
<organism evidence="2 3">
    <name type="scientific">Mycobacterium lentiflavum</name>
    <dbReference type="NCBI Taxonomy" id="141349"/>
    <lineage>
        <taxon>Bacteria</taxon>
        <taxon>Bacillati</taxon>
        <taxon>Actinomycetota</taxon>
        <taxon>Actinomycetes</taxon>
        <taxon>Mycobacteriales</taxon>
        <taxon>Mycobacteriaceae</taxon>
        <taxon>Mycobacterium</taxon>
        <taxon>Mycobacterium simiae complex</taxon>
    </lineage>
</organism>
<feature type="chain" id="PRO_5038903925" evidence="1">
    <location>
        <begin position="30"/>
        <end position="44"/>
    </location>
</feature>
<dbReference type="EMBL" id="CTEE01000001">
    <property type="protein sequence ID" value="CQD02642.1"/>
    <property type="molecule type" value="Genomic_DNA"/>
</dbReference>
<dbReference type="AlphaFoldDB" id="A0A0E4CKZ8"/>
<protein>
    <submittedName>
        <fullName evidence="2">Uncharacterized protein</fullName>
    </submittedName>
</protein>
<name>A0A0E4CKZ8_MYCLN</name>
<feature type="signal peptide" evidence="1">
    <location>
        <begin position="1"/>
        <end position="29"/>
    </location>
</feature>
<evidence type="ECO:0000313" key="2">
    <source>
        <dbReference type="EMBL" id="CQD02642.1"/>
    </source>
</evidence>
<sequence>MNGAVNMSRRTMKAIAGAILIGAVMSVTATGCADAPAPTQITTQ</sequence>